<feature type="non-terminal residue" evidence="7">
    <location>
        <position position="148"/>
    </location>
</feature>
<dbReference type="GO" id="GO:0008610">
    <property type="term" value="P:lipid biosynthetic process"/>
    <property type="evidence" value="ECO:0007669"/>
    <property type="project" value="UniProtKB-ARBA"/>
</dbReference>
<organism evidence="7">
    <name type="scientific">marine sediment metagenome</name>
    <dbReference type="NCBI Taxonomy" id="412755"/>
    <lineage>
        <taxon>unclassified sequences</taxon>
        <taxon>metagenomes</taxon>
        <taxon>ecological metagenomes</taxon>
    </lineage>
</organism>
<dbReference type="EMBL" id="BARS01026733">
    <property type="protein sequence ID" value="GAG03925.1"/>
    <property type="molecule type" value="Genomic_DNA"/>
</dbReference>
<dbReference type="InterPro" id="IPR004960">
    <property type="entry name" value="LipA_acyltrans"/>
</dbReference>
<evidence type="ECO:0000256" key="2">
    <source>
        <dbReference type="ARBA" id="ARBA00022475"/>
    </source>
</evidence>
<keyword evidence="4" id="KW-0808">Transferase</keyword>
<evidence type="ECO:0008006" key="8">
    <source>
        <dbReference type="Google" id="ProtNLM"/>
    </source>
</evidence>
<comment type="caution">
    <text evidence="7">The sequence shown here is derived from an EMBL/GenBank/DDBJ whole genome shotgun (WGS) entry which is preliminary data.</text>
</comment>
<proteinExistence type="predicted"/>
<protein>
    <recommendedName>
        <fullName evidence="8">Lipid A biosynthesis lauroyl acyltransferase</fullName>
    </recommendedName>
</protein>
<dbReference type="AlphaFoldDB" id="X0UEA2"/>
<dbReference type="GO" id="GO:1901137">
    <property type="term" value="P:carbohydrate derivative biosynthetic process"/>
    <property type="evidence" value="ECO:0007669"/>
    <property type="project" value="UniProtKB-ARBA"/>
</dbReference>
<name>X0UEA2_9ZZZZ</name>
<dbReference type="GO" id="GO:0016746">
    <property type="term" value="F:acyltransferase activity"/>
    <property type="evidence" value="ECO:0007669"/>
    <property type="project" value="UniProtKB-KW"/>
</dbReference>
<keyword evidence="2" id="KW-1003">Cell membrane</keyword>
<evidence type="ECO:0000256" key="3">
    <source>
        <dbReference type="ARBA" id="ARBA00022519"/>
    </source>
</evidence>
<dbReference type="PANTHER" id="PTHR30606:SF10">
    <property type="entry name" value="PHOSPHATIDYLINOSITOL MANNOSIDE ACYLTRANSFERASE"/>
    <property type="match status" value="1"/>
</dbReference>
<comment type="subcellular location">
    <subcellularLocation>
        <location evidence="1">Cell inner membrane</location>
    </subcellularLocation>
</comment>
<evidence type="ECO:0000256" key="4">
    <source>
        <dbReference type="ARBA" id="ARBA00022679"/>
    </source>
</evidence>
<accession>X0UEA2</accession>
<reference evidence="7" key="1">
    <citation type="journal article" date="2014" name="Front. Microbiol.">
        <title>High frequency of phylogenetically diverse reductive dehalogenase-homologous genes in deep subseafloor sedimentary metagenomes.</title>
        <authorList>
            <person name="Kawai M."/>
            <person name="Futagami T."/>
            <person name="Toyoda A."/>
            <person name="Takaki Y."/>
            <person name="Nishi S."/>
            <person name="Hori S."/>
            <person name="Arai W."/>
            <person name="Tsubouchi T."/>
            <person name="Morono Y."/>
            <person name="Uchiyama I."/>
            <person name="Ito T."/>
            <person name="Fujiyama A."/>
            <person name="Inagaki F."/>
            <person name="Takami H."/>
        </authorList>
    </citation>
    <scope>NUCLEOTIDE SEQUENCE</scope>
    <source>
        <strain evidence="7">Expedition CK06-06</strain>
    </source>
</reference>
<sequence>MLRDISVEGKENLDRALAAGKGAILLSAHIGNWELGAGVIASMGYPLHAVVLAHKDKRINDFFVEQRTACGVHIIGLGAELKNCFKILKKNKALAIVGDRDFSNYGLTVNFFGRPAMLPKGPAFFSVRTGAPIIGTFLLRTKNDKFKL</sequence>
<gene>
    <name evidence="7" type="ORF">S01H1_42094</name>
</gene>
<dbReference type="GO" id="GO:0005886">
    <property type="term" value="C:plasma membrane"/>
    <property type="evidence" value="ECO:0007669"/>
    <property type="project" value="UniProtKB-SubCell"/>
</dbReference>
<evidence type="ECO:0000256" key="1">
    <source>
        <dbReference type="ARBA" id="ARBA00004533"/>
    </source>
</evidence>
<dbReference type="PANTHER" id="PTHR30606">
    <property type="entry name" value="LIPID A BIOSYNTHESIS LAUROYL ACYLTRANSFERASE"/>
    <property type="match status" value="1"/>
</dbReference>
<keyword evidence="3" id="KW-0997">Cell inner membrane</keyword>
<evidence type="ECO:0000256" key="6">
    <source>
        <dbReference type="ARBA" id="ARBA00023315"/>
    </source>
</evidence>
<keyword evidence="5" id="KW-0472">Membrane</keyword>
<dbReference type="CDD" id="cd07984">
    <property type="entry name" value="LPLAT_LABLAT-like"/>
    <property type="match status" value="1"/>
</dbReference>
<dbReference type="Pfam" id="PF03279">
    <property type="entry name" value="Lip_A_acyltrans"/>
    <property type="match status" value="1"/>
</dbReference>
<keyword evidence="6" id="KW-0012">Acyltransferase</keyword>
<evidence type="ECO:0000313" key="7">
    <source>
        <dbReference type="EMBL" id="GAG03925.1"/>
    </source>
</evidence>
<evidence type="ECO:0000256" key="5">
    <source>
        <dbReference type="ARBA" id="ARBA00023136"/>
    </source>
</evidence>